<evidence type="ECO:0000313" key="2">
    <source>
        <dbReference type="EMBL" id="GBL88567.1"/>
    </source>
</evidence>
<gene>
    <name evidence="2" type="ORF">AVEN_195583_1</name>
</gene>
<comment type="caution">
    <text evidence="2">The sequence shown here is derived from an EMBL/GenBank/DDBJ whole genome shotgun (WGS) entry which is preliminary data.</text>
</comment>
<evidence type="ECO:0000313" key="3">
    <source>
        <dbReference type="Proteomes" id="UP000499080"/>
    </source>
</evidence>
<reference evidence="2 3" key="1">
    <citation type="journal article" date="2019" name="Sci. Rep.">
        <title>Orb-weaving spider Araneus ventricosus genome elucidates the spidroin gene catalogue.</title>
        <authorList>
            <person name="Kono N."/>
            <person name="Nakamura H."/>
            <person name="Ohtoshi R."/>
            <person name="Moran D.A.P."/>
            <person name="Shinohara A."/>
            <person name="Yoshida Y."/>
            <person name="Fujiwara M."/>
            <person name="Mori M."/>
            <person name="Tomita M."/>
            <person name="Arakawa K."/>
        </authorList>
    </citation>
    <scope>NUCLEOTIDE SEQUENCE [LARGE SCALE GENOMIC DNA]</scope>
</reference>
<name>A0A4Y2B9W7_ARAVE</name>
<dbReference type="EMBL" id="BGPR01000061">
    <property type="protein sequence ID" value="GBL88567.1"/>
    <property type="molecule type" value="Genomic_DNA"/>
</dbReference>
<proteinExistence type="predicted"/>
<dbReference type="AlphaFoldDB" id="A0A4Y2B9W7"/>
<keyword evidence="3" id="KW-1185">Reference proteome</keyword>
<accession>A0A4Y2B9W7</accession>
<sequence length="98" mass="11003">MRHRFIIFQRSSASLLGSGGLVKSGSGGSGFETQNHTKRRQEAPSKRSWCALNMFEVKRPPSESDVEIRPGARVQVLASSSDYDSNYYFRSKIALMFL</sequence>
<dbReference type="Proteomes" id="UP000499080">
    <property type="component" value="Unassembled WGS sequence"/>
</dbReference>
<protein>
    <submittedName>
        <fullName evidence="2">Uncharacterized protein</fullName>
    </submittedName>
</protein>
<organism evidence="2 3">
    <name type="scientific">Araneus ventricosus</name>
    <name type="common">Orbweaver spider</name>
    <name type="synonym">Epeira ventricosa</name>
    <dbReference type="NCBI Taxonomy" id="182803"/>
    <lineage>
        <taxon>Eukaryota</taxon>
        <taxon>Metazoa</taxon>
        <taxon>Ecdysozoa</taxon>
        <taxon>Arthropoda</taxon>
        <taxon>Chelicerata</taxon>
        <taxon>Arachnida</taxon>
        <taxon>Araneae</taxon>
        <taxon>Araneomorphae</taxon>
        <taxon>Entelegynae</taxon>
        <taxon>Araneoidea</taxon>
        <taxon>Araneidae</taxon>
        <taxon>Araneus</taxon>
    </lineage>
</organism>
<evidence type="ECO:0000256" key="1">
    <source>
        <dbReference type="SAM" id="MobiDB-lite"/>
    </source>
</evidence>
<feature type="region of interest" description="Disordered" evidence="1">
    <location>
        <begin position="23"/>
        <end position="45"/>
    </location>
</feature>